<dbReference type="PATRIC" id="fig|476272.21.peg.2284"/>
<reference evidence="1 2" key="2">
    <citation type="submission" date="2009-02" db="EMBL/GenBank/DDBJ databases">
        <title>Draft genome sequence of Blautia hydrogenotrophica DSM 10507 (Ruminococcus hydrogenotrophicus DSM 10507).</title>
        <authorList>
            <person name="Sudarsanam P."/>
            <person name="Ley R."/>
            <person name="Guruge J."/>
            <person name="Turnbaugh P.J."/>
            <person name="Mahowald M."/>
            <person name="Liep D."/>
            <person name="Gordon J."/>
        </authorList>
    </citation>
    <scope>NUCLEOTIDE SEQUENCE [LARGE SCALE GENOMIC DNA]</scope>
    <source>
        <strain evidence="2">DSM 10507 / JCM 14656 / S5a33</strain>
    </source>
</reference>
<keyword evidence="2" id="KW-1185">Reference proteome</keyword>
<evidence type="ECO:0008006" key="3">
    <source>
        <dbReference type="Google" id="ProtNLM"/>
    </source>
</evidence>
<dbReference type="PANTHER" id="PTHR33361">
    <property type="entry name" value="GLR0591 PROTEIN"/>
    <property type="match status" value="1"/>
</dbReference>
<dbReference type="InterPro" id="IPR010281">
    <property type="entry name" value="DUF885"/>
</dbReference>
<dbReference type="PANTHER" id="PTHR33361:SF2">
    <property type="entry name" value="DUF885 DOMAIN-CONTAINING PROTEIN"/>
    <property type="match status" value="1"/>
</dbReference>
<dbReference type="EMBL" id="ACBZ01000042">
    <property type="protein sequence ID" value="EEG50132.1"/>
    <property type="molecule type" value="Genomic_DNA"/>
</dbReference>
<dbReference type="eggNOG" id="COG4805">
    <property type="taxonomic scope" value="Bacteria"/>
</dbReference>
<sequence length="583" mass="67419">MFSIKSRRPLFISLGLCLALCLGLGLGYLTSHVFSEDAKFQKFTRQLFQSEVNGSTLNLHYTLAHPEDYKVASEQVTLGTIPTDPSSTYSQLENYEQSLQDFSYEDLSKDNQLTLDLLLLYFHTERSLGDQYLLEEILSPSLGTQAQLPILLAEYAFYDKQDITDYLKLLTCVGDYFKSILDFEREKSQAGYFMSDTTLDRILEQCQAFIKNPSDNYLQEIFQDKLNDFSGLSKKEKKQCIATHQKLIENSLIPAYENLMEGLEELRGTGKNENGLYYLDGGQEYYQYLLRSQVGVYASPEVIEQRLYRQLFADYQEMSELLEEHPDLISRVFSEDLPKSKPKDTLEELESLYQKDFPKLEEPKYEVKYVHKSMEDYLSPAFYLTPPIDTQSPNTIYINQASQTSNLELFTTLAHEGFPGHLYQTLYFSRQDPDPIRNLITCGGYIEGWATYIESYAYGYADAAPELTRLLWLNRSVNLNLYCLLDIGIHYHGWTLSQVSQYLKMFGFQDEAVIEEIYQYIIETPANYLRYYVGYLGFYDLKSAVQQKEGNSFDLKEFHRDVLEIGPAPFPIVQKYLGLSSKN</sequence>
<dbReference type="Pfam" id="PF05960">
    <property type="entry name" value="DUF885"/>
    <property type="match status" value="1"/>
</dbReference>
<accession>C0CJB8</accession>
<evidence type="ECO:0000313" key="2">
    <source>
        <dbReference type="Proteomes" id="UP000003100"/>
    </source>
</evidence>
<dbReference type="HOGENOM" id="CLU_018914_2_0_9"/>
<comment type="caution">
    <text evidence="1">The sequence shown here is derived from an EMBL/GenBank/DDBJ whole genome shotgun (WGS) entry which is preliminary data.</text>
</comment>
<evidence type="ECO:0000313" key="1">
    <source>
        <dbReference type="EMBL" id="EEG50132.1"/>
    </source>
</evidence>
<name>C0CJB8_BLAHS</name>
<proteinExistence type="predicted"/>
<protein>
    <recommendedName>
        <fullName evidence="3">DUF885 domain-containing protein</fullName>
    </recommendedName>
</protein>
<dbReference type="AlphaFoldDB" id="C0CJB8"/>
<dbReference type="GeneID" id="86820300"/>
<dbReference type="Proteomes" id="UP000003100">
    <property type="component" value="Unassembled WGS sequence"/>
</dbReference>
<organism evidence="1 2">
    <name type="scientific">Blautia hydrogenotrophica (strain DSM 10507 / JCM 14656 / S5a33)</name>
    <name type="common">Ruminococcus hydrogenotrophicus</name>
    <dbReference type="NCBI Taxonomy" id="476272"/>
    <lineage>
        <taxon>Bacteria</taxon>
        <taxon>Bacillati</taxon>
        <taxon>Bacillota</taxon>
        <taxon>Clostridia</taxon>
        <taxon>Lachnospirales</taxon>
        <taxon>Lachnospiraceae</taxon>
        <taxon>Blautia</taxon>
    </lineage>
</organism>
<reference evidence="1 2" key="1">
    <citation type="submission" date="2009-01" db="EMBL/GenBank/DDBJ databases">
        <authorList>
            <person name="Fulton L."/>
            <person name="Clifton S."/>
            <person name="Fulton B."/>
            <person name="Xu J."/>
            <person name="Minx P."/>
            <person name="Pepin K.H."/>
            <person name="Johnson M."/>
            <person name="Bhonagiri V."/>
            <person name="Nash W.E."/>
            <person name="Mardis E.R."/>
            <person name="Wilson R.K."/>
        </authorList>
    </citation>
    <scope>NUCLEOTIDE SEQUENCE [LARGE SCALE GENOMIC DNA]</scope>
    <source>
        <strain evidence="2">DSM 10507 / JCM 14656 / S5a33</strain>
    </source>
</reference>
<dbReference type="RefSeq" id="WP_005946612.1">
    <property type="nucleotide sequence ID" value="NZ_CP136423.1"/>
</dbReference>
<gene>
    <name evidence="1" type="ORF">RUMHYD_00936</name>
</gene>